<dbReference type="Pfam" id="PF04539">
    <property type="entry name" value="Sigma70_r3"/>
    <property type="match status" value="1"/>
</dbReference>
<comment type="caution">
    <text evidence="9">The sequence shown here is derived from an EMBL/GenBank/DDBJ whole genome shotgun (WGS) entry which is preliminary data.</text>
</comment>
<accession>A0ABP6TC34</accession>
<feature type="domain" description="RNA polymerase sigma-70 region 4" evidence="8">
    <location>
        <begin position="281"/>
        <end position="330"/>
    </location>
</feature>
<dbReference type="PRINTS" id="PR00046">
    <property type="entry name" value="SIGMA70FCT"/>
</dbReference>
<evidence type="ECO:0000256" key="2">
    <source>
        <dbReference type="ARBA" id="ARBA00023082"/>
    </source>
</evidence>
<dbReference type="Pfam" id="PF04545">
    <property type="entry name" value="Sigma70_r4"/>
    <property type="match status" value="1"/>
</dbReference>
<dbReference type="InterPro" id="IPR013325">
    <property type="entry name" value="RNA_pol_sigma_r2"/>
</dbReference>
<dbReference type="NCBIfam" id="TIGR02937">
    <property type="entry name" value="sigma70-ECF"/>
    <property type="match status" value="1"/>
</dbReference>
<dbReference type="PANTHER" id="PTHR30385">
    <property type="entry name" value="SIGMA FACTOR F FLAGELLAR"/>
    <property type="match status" value="1"/>
</dbReference>
<evidence type="ECO:0000256" key="3">
    <source>
        <dbReference type="ARBA" id="ARBA00023125"/>
    </source>
</evidence>
<keyword evidence="10" id="KW-1185">Reference proteome</keyword>
<sequence>MTDGGAGVDLRDPAFGVAEADAEPGLQPEADLGLRSAPDLWGESEADAAAPPEPRRRRREAADGYSAALLAAHLGDREGDRRLDYDDYSTVAPLFERYAQLAADDPQRVALRERLVTVHLPLARHIARRFANRGERLEDLAQVAMVGLIQAIDRFDPFRGVEFLSFGIPTIMGEVRRHFRDQGWSVRVPRRLKELHLSINAAVSELSQHNGRAPTASELAAHLGLSREEVLEGLEAANAYQSTSLDTPVGTEPDAPSLVDTLGGEDSAIDAVEYRQALLPLLAKIPPRERRVLALRFFGNQTQTQIAQEIGVSQMHVSRLLAATLAKLRAGLLED</sequence>
<evidence type="ECO:0000259" key="6">
    <source>
        <dbReference type="Pfam" id="PF04539"/>
    </source>
</evidence>
<keyword evidence="1" id="KW-0805">Transcription regulation</keyword>
<evidence type="ECO:0000313" key="9">
    <source>
        <dbReference type="EMBL" id="GAA3397093.1"/>
    </source>
</evidence>
<keyword evidence="4" id="KW-0804">Transcription</keyword>
<dbReference type="InterPro" id="IPR007624">
    <property type="entry name" value="RNA_pol_sigma70_r3"/>
</dbReference>
<dbReference type="InterPro" id="IPR007627">
    <property type="entry name" value="RNA_pol_sigma70_r2"/>
</dbReference>
<feature type="domain" description="RNA polymerase sigma-70 region 3" evidence="6">
    <location>
        <begin position="198"/>
        <end position="255"/>
    </location>
</feature>
<evidence type="ECO:0000259" key="8">
    <source>
        <dbReference type="Pfam" id="PF04545"/>
    </source>
</evidence>
<dbReference type="InterPro" id="IPR000943">
    <property type="entry name" value="RNA_pol_sigma70"/>
</dbReference>
<dbReference type="SUPFAM" id="SSF88659">
    <property type="entry name" value="Sigma3 and sigma4 domains of RNA polymerase sigma factors"/>
    <property type="match status" value="2"/>
</dbReference>
<dbReference type="SUPFAM" id="SSF88946">
    <property type="entry name" value="Sigma2 domain of RNA polymerase sigma factors"/>
    <property type="match status" value="1"/>
</dbReference>
<feature type="region of interest" description="Disordered" evidence="5">
    <location>
        <begin position="1"/>
        <end position="62"/>
    </location>
</feature>
<dbReference type="Pfam" id="PF04542">
    <property type="entry name" value="Sigma70_r2"/>
    <property type="match status" value="1"/>
</dbReference>
<dbReference type="Proteomes" id="UP001501676">
    <property type="component" value="Unassembled WGS sequence"/>
</dbReference>
<dbReference type="CDD" id="cd06171">
    <property type="entry name" value="Sigma70_r4"/>
    <property type="match status" value="1"/>
</dbReference>
<dbReference type="InterPro" id="IPR014322">
    <property type="entry name" value="RNA_pol_sigma-B/F/G"/>
</dbReference>
<dbReference type="Gene3D" id="1.20.120.1810">
    <property type="match status" value="1"/>
</dbReference>
<name>A0ABP6TC34_9ACTN</name>
<dbReference type="RefSeq" id="WP_345733172.1">
    <property type="nucleotide sequence ID" value="NZ_BAAAYN010000063.1"/>
</dbReference>
<evidence type="ECO:0000259" key="7">
    <source>
        <dbReference type="Pfam" id="PF04542"/>
    </source>
</evidence>
<dbReference type="InterPro" id="IPR014284">
    <property type="entry name" value="RNA_pol_sigma-70_dom"/>
</dbReference>
<dbReference type="InterPro" id="IPR007630">
    <property type="entry name" value="RNA_pol_sigma70_r4"/>
</dbReference>
<dbReference type="InterPro" id="IPR036388">
    <property type="entry name" value="WH-like_DNA-bd_sf"/>
</dbReference>
<evidence type="ECO:0000256" key="4">
    <source>
        <dbReference type="ARBA" id="ARBA00023163"/>
    </source>
</evidence>
<dbReference type="PANTHER" id="PTHR30385:SF4">
    <property type="entry name" value="RNA POLYMERASE SIGMA-E FACTOR"/>
    <property type="match status" value="1"/>
</dbReference>
<dbReference type="NCBIfam" id="TIGR02980">
    <property type="entry name" value="SigBFG"/>
    <property type="match status" value="1"/>
</dbReference>
<evidence type="ECO:0008006" key="11">
    <source>
        <dbReference type="Google" id="ProtNLM"/>
    </source>
</evidence>
<organism evidence="9 10">
    <name type="scientific">Cryptosporangium minutisporangium</name>
    <dbReference type="NCBI Taxonomy" id="113569"/>
    <lineage>
        <taxon>Bacteria</taxon>
        <taxon>Bacillati</taxon>
        <taxon>Actinomycetota</taxon>
        <taxon>Actinomycetes</taxon>
        <taxon>Cryptosporangiales</taxon>
        <taxon>Cryptosporangiaceae</taxon>
        <taxon>Cryptosporangium</taxon>
    </lineage>
</organism>
<keyword evidence="2" id="KW-0731">Sigma factor</keyword>
<evidence type="ECO:0000256" key="1">
    <source>
        <dbReference type="ARBA" id="ARBA00023015"/>
    </source>
</evidence>
<proteinExistence type="predicted"/>
<gene>
    <name evidence="9" type="ORF">GCM10020369_76090</name>
</gene>
<keyword evidence="3" id="KW-0238">DNA-binding</keyword>
<evidence type="ECO:0000313" key="10">
    <source>
        <dbReference type="Proteomes" id="UP001501676"/>
    </source>
</evidence>
<feature type="domain" description="RNA polymerase sigma-70 region 2" evidence="7">
    <location>
        <begin position="115"/>
        <end position="184"/>
    </location>
</feature>
<dbReference type="EMBL" id="BAAAYN010000063">
    <property type="protein sequence ID" value="GAA3397093.1"/>
    <property type="molecule type" value="Genomic_DNA"/>
</dbReference>
<protein>
    <recommendedName>
        <fullName evidence="11">SigB/SigF/SigG family RNA polymerase sigma factor</fullName>
    </recommendedName>
</protein>
<dbReference type="Gene3D" id="1.10.10.10">
    <property type="entry name" value="Winged helix-like DNA-binding domain superfamily/Winged helix DNA-binding domain"/>
    <property type="match status" value="2"/>
</dbReference>
<reference evidence="10" key="1">
    <citation type="journal article" date="2019" name="Int. J. Syst. Evol. Microbiol.">
        <title>The Global Catalogue of Microorganisms (GCM) 10K type strain sequencing project: providing services to taxonomists for standard genome sequencing and annotation.</title>
        <authorList>
            <consortium name="The Broad Institute Genomics Platform"/>
            <consortium name="The Broad Institute Genome Sequencing Center for Infectious Disease"/>
            <person name="Wu L."/>
            <person name="Ma J."/>
        </authorList>
    </citation>
    <scope>NUCLEOTIDE SEQUENCE [LARGE SCALE GENOMIC DNA]</scope>
    <source>
        <strain evidence="10">JCM 9458</strain>
    </source>
</reference>
<dbReference type="InterPro" id="IPR013324">
    <property type="entry name" value="RNA_pol_sigma_r3/r4-like"/>
</dbReference>
<evidence type="ECO:0000256" key="5">
    <source>
        <dbReference type="SAM" id="MobiDB-lite"/>
    </source>
</evidence>